<dbReference type="InterPro" id="IPR032416">
    <property type="entry name" value="Peptidase_M24_C"/>
</dbReference>
<feature type="domain" description="Creatinase N-terminal" evidence="5">
    <location>
        <begin position="17"/>
        <end position="141"/>
    </location>
</feature>
<dbReference type="Pfam" id="PF01321">
    <property type="entry name" value="Creatinase_N"/>
    <property type="match status" value="1"/>
</dbReference>
<gene>
    <name evidence="7" type="ORF">EIKCOROL_02442</name>
</gene>
<comment type="similarity">
    <text evidence="1">Belongs to the peptidase M24B family.</text>
</comment>
<dbReference type="GO" id="GO:0005737">
    <property type="term" value="C:cytoplasm"/>
    <property type="evidence" value="ECO:0007669"/>
    <property type="project" value="UniProtKB-ARBA"/>
</dbReference>
<dbReference type="Pfam" id="PF16189">
    <property type="entry name" value="Creatinase_N_2"/>
    <property type="match status" value="1"/>
</dbReference>
<proteinExistence type="inferred from homology"/>
<evidence type="ECO:0000313" key="7">
    <source>
        <dbReference type="EMBL" id="EEG22897.1"/>
    </source>
</evidence>
<dbReference type="PANTHER" id="PTHR43763:SF6">
    <property type="entry name" value="XAA-PRO AMINOPEPTIDASE 1"/>
    <property type="match status" value="1"/>
</dbReference>
<dbReference type="InterPro" id="IPR000994">
    <property type="entry name" value="Pept_M24"/>
</dbReference>
<dbReference type="HOGENOM" id="CLU_011781_2_1_4"/>
<dbReference type="Pfam" id="PF00557">
    <property type="entry name" value="Peptidase_M24"/>
    <property type="match status" value="1"/>
</dbReference>
<name>C0DYH8_EIKCO</name>
<evidence type="ECO:0000259" key="6">
    <source>
        <dbReference type="Pfam" id="PF16188"/>
    </source>
</evidence>
<dbReference type="SUPFAM" id="SSF55920">
    <property type="entry name" value="Creatinase/aminopeptidase"/>
    <property type="match status" value="1"/>
</dbReference>
<dbReference type="Proteomes" id="UP000005837">
    <property type="component" value="Unassembled WGS sequence"/>
</dbReference>
<dbReference type="SUPFAM" id="SSF53092">
    <property type="entry name" value="Creatinase/prolidase N-terminal domain"/>
    <property type="match status" value="2"/>
</dbReference>
<evidence type="ECO:0000313" key="8">
    <source>
        <dbReference type="Proteomes" id="UP000005837"/>
    </source>
</evidence>
<reference evidence="7 8" key="1">
    <citation type="submission" date="2009-01" db="EMBL/GenBank/DDBJ databases">
        <authorList>
            <person name="Fulton L."/>
            <person name="Clifton S."/>
            <person name="Chinwalla A.T."/>
            <person name="Mitreva M."/>
            <person name="Sodergren E."/>
            <person name="Weinstock G."/>
            <person name="Clifton S."/>
            <person name="Dooling D.J."/>
            <person name="Fulton B."/>
            <person name="Minx P."/>
            <person name="Pepin K.H."/>
            <person name="Johnson M."/>
            <person name="Bhonagiri V."/>
            <person name="Nash W.E."/>
            <person name="Mardis E.R."/>
            <person name="Wilson R.K."/>
        </authorList>
    </citation>
    <scope>NUCLEOTIDE SEQUENCE [LARGE SCALE GENOMIC DNA]</scope>
    <source>
        <strain evidence="7 8">ATCC 23834</strain>
    </source>
</reference>
<dbReference type="Pfam" id="PF16188">
    <property type="entry name" value="Peptidase_M24_C"/>
    <property type="match status" value="1"/>
</dbReference>
<dbReference type="InterPro" id="IPR029149">
    <property type="entry name" value="Creatin/AminoP/Spt16_N"/>
</dbReference>
<evidence type="ECO:0000256" key="3">
    <source>
        <dbReference type="ARBA" id="ARBA00022801"/>
    </source>
</evidence>
<dbReference type="Gene3D" id="3.40.350.10">
    <property type="entry name" value="Creatinase/prolidase N-terminal domain"/>
    <property type="match status" value="2"/>
</dbReference>
<keyword evidence="3" id="KW-0378">Hydrolase</keyword>
<comment type="caution">
    <text evidence="7">The sequence shown here is derived from an EMBL/GenBank/DDBJ whole genome shotgun (WGS) entry which is preliminary data.</text>
</comment>
<feature type="domain" description="Peptidase M24" evidence="4">
    <location>
        <begin position="335"/>
        <end position="533"/>
    </location>
</feature>
<evidence type="ECO:0000256" key="1">
    <source>
        <dbReference type="ARBA" id="ARBA00008766"/>
    </source>
</evidence>
<dbReference type="InterPro" id="IPR000587">
    <property type="entry name" value="Creatinase_N"/>
</dbReference>
<dbReference type="eggNOG" id="COG0006">
    <property type="taxonomic scope" value="Bacteria"/>
</dbReference>
<dbReference type="EMBL" id="ACEA01000053">
    <property type="protein sequence ID" value="EEG22897.1"/>
    <property type="molecule type" value="Genomic_DNA"/>
</dbReference>
<keyword evidence="2" id="KW-0479">Metal-binding</keyword>
<accession>C0DYH8</accession>
<sequence length="606" mass="66760">MHIIQGVIEMTASYAQRLAALRAAMKAKNIDAWIIPTADPHLSEYLPARWEGRYWLTGFGGTAGTLITTADISELWVDGRYWEHAEDCLAGTGTVLGKLVTGTPHVDSLIKNLKSGAVVGIAPDVLSLSEKRYLESQLGKAGISLRHDIDLLDDIWIDRPGASDKPVFAQKAQFVPESTAQKIERIRQAMQAAGADHHLVSGLDDIAWITNLRGSDVPYDPIFLSYLLISGKEATLFVDEAKLDADSKKVLADAHVAVAPYADVGKAVAKLSGSLLINPDRTAVSTLGNLPAGVKLIEGLNPSTEFKACKSDAEIEHNIEAMVQDGVALCGFFAELEQKLAAGERISELDIDDMQLKHRQQQPNFVGLCFGTHAGFNANGSLPHYIATKEKFSYIEGQGLLLVDSGAHYHNGTTDITRMVCVGEPTPEQQRDYTLVLKAHIALEQAIFPENLSGVLLDVITRAPMWRTMRDYNHGTGHGVGYFLNVHQGPQIISYFKPVNGQNVMKAGMLTSDEPGLYRPGKWGIRIENLLVTRKVKNPEETQFGSYLCMEPITFCPIDTKLIDRSLMTEDEIQWLNDYHALVREKLAPRTQGAAREWLERNTQPI</sequence>
<dbReference type="GO" id="GO:0070006">
    <property type="term" value="F:metalloaminopeptidase activity"/>
    <property type="evidence" value="ECO:0007669"/>
    <property type="project" value="InterPro"/>
</dbReference>
<dbReference type="InterPro" id="IPR050422">
    <property type="entry name" value="X-Pro_aminopeptidase_P"/>
</dbReference>
<dbReference type="CDD" id="cd01085">
    <property type="entry name" value="APP"/>
    <property type="match status" value="1"/>
</dbReference>
<dbReference type="InterPro" id="IPR033740">
    <property type="entry name" value="Pept_M24B"/>
</dbReference>
<evidence type="ECO:0000256" key="2">
    <source>
        <dbReference type="ARBA" id="ARBA00022723"/>
    </source>
</evidence>
<dbReference type="InterPro" id="IPR036005">
    <property type="entry name" value="Creatinase/aminopeptidase-like"/>
</dbReference>
<dbReference type="GO" id="GO:0046872">
    <property type="term" value="F:metal ion binding"/>
    <property type="evidence" value="ECO:0007669"/>
    <property type="project" value="UniProtKB-KW"/>
</dbReference>
<evidence type="ECO:0000259" key="5">
    <source>
        <dbReference type="Pfam" id="PF01321"/>
    </source>
</evidence>
<protein>
    <submittedName>
        <fullName evidence="7">Creatinase</fullName>
    </submittedName>
</protein>
<dbReference type="PANTHER" id="PTHR43763">
    <property type="entry name" value="XAA-PRO AMINOPEPTIDASE 1"/>
    <property type="match status" value="1"/>
</dbReference>
<dbReference type="AlphaFoldDB" id="C0DYH8"/>
<dbReference type="Gene3D" id="3.90.230.10">
    <property type="entry name" value="Creatinase/methionine aminopeptidase superfamily"/>
    <property type="match status" value="1"/>
</dbReference>
<evidence type="ECO:0000259" key="4">
    <source>
        <dbReference type="Pfam" id="PF00557"/>
    </source>
</evidence>
<dbReference type="FunFam" id="3.90.230.10:FF:000004">
    <property type="entry name" value="xaa-Pro aminopeptidase 1 isoform X1"/>
    <property type="match status" value="1"/>
</dbReference>
<organism evidence="7 8">
    <name type="scientific">Eikenella corrodens ATCC 23834</name>
    <dbReference type="NCBI Taxonomy" id="546274"/>
    <lineage>
        <taxon>Bacteria</taxon>
        <taxon>Pseudomonadati</taxon>
        <taxon>Pseudomonadota</taxon>
        <taxon>Betaproteobacteria</taxon>
        <taxon>Neisseriales</taxon>
        <taxon>Neisseriaceae</taxon>
        <taxon>Eikenella</taxon>
    </lineage>
</organism>
<feature type="domain" description="Peptidase M24 C-terminal" evidence="6">
    <location>
        <begin position="547"/>
        <end position="606"/>
    </location>
</feature>